<feature type="region of interest" description="Disordered" evidence="1">
    <location>
        <begin position="95"/>
        <end position="193"/>
    </location>
</feature>
<name>A0A0H2RCG9_9AGAM</name>
<organism evidence="2 3">
    <name type="scientific">Schizopora paradoxa</name>
    <dbReference type="NCBI Taxonomy" id="27342"/>
    <lineage>
        <taxon>Eukaryota</taxon>
        <taxon>Fungi</taxon>
        <taxon>Dikarya</taxon>
        <taxon>Basidiomycota</taxon>
        <taxon>Agaricomycotina</taxon>
        <taxon>Agaricomycetes</taxon>
        <taxon>Hymenochaetales</taxon>
        <taxon>Schizoporaceae</taxon>
        <taxon>Schizopora</taxon>
    </lineage>
</organism>
<reference evidence="2 3" key="1">
    <citation type="submission" date="2015-04" db="EMBL/GenBank/DDBJ databases">
        <title>Complete genome sequence of Schizopora paradoxa KUC8140, a cosmopolitan wood degrader in East Asia.</title>
        <authorList>
            <consortium name="DOE Joint Genome Institute"/>
            <person name="Min B."/>
            <person name="Park H."/>
            <person name="Jang Y."/>
            <person name="Kim J.-J."/>
            <person name="Kim K.H."/>
            <person name="Pangilinan J."/>
            <person name="Lipzen A."/>
            <person name="Riley R."/>
            <person name="Grigoriev I.V."/>
            <person name="Spatafora J.W."/>
            <person name="Choi I.-G."/>
        </authorList>
    </citation>
    <scope>NUCLEOTIDE SEQUENCE [LARGE SCALE GENOMIC DNA]</scope>
    <source>
        <strain evidence="2 3">KUC8140</strain>
    </source>
</reference>
<dbReference type="EMBL" id="KQ086154">
    <property type="protein sequence ID" value="KLO07198.1"/>
    <property type="molecule type" value="Genomic_DNA"/>
</dbReference>
<evidence type="ECO:0000256" key="1">
    <source>
        <dbReference type="SAM" id="MobiDB-lite"/>
    </source>
</evidence>
<feature type="compositionally biased region" description="Basic and acidic residues" evidence="1">
    <location>
        <begin position="161"/>
        <end position="186"/>
    </location>
</feature>
<accession>A0A0H2RCG9</accession>
<protein>
    <submittedName>
        <fullName evidence="2">Uncharacterized protein</fullName>
    </submittedName>
</protein>
<dbReference type="Proteomes" id="UP000053477">
    <property type="component" value="Unassembled WGS sequence"/>
</dbReference>
<proteinExistence type="predicted"/>
<sequence length="193" mass="21863">MVGKEQKFTYSNTYANPVDKKMYAFGGPTFRRLVDFAFENELWIERHIDKSDKLTLCYGMREIYSSKPFRCTQDGEEGAAQTVLDALGKQIKLGKNESKSLISEESPADCSAEQDSRNDISNPPENIGEKTWGTRPKQIAGHKVAGCKEPEDAKFNTPEGSDTRDHKPQGAEKHRKDSDKEDEEKSRKKLKKD</sequence>
<gene>
    <name evidence="2" type="ORF">SCHPADRAFT_894855</name>
</gene>
<dbReference type="InParanoid" id="A0A0H2RCG9"/>
<keyword evidence="3" id="KW-1185">Reference proteome</keyword>
<evidence type="ECO:0000313" key="3">
    <source>
        <dbReference type="Proteomes" id="UP000053477"/>
    </source>
</evidence>
<evidence type="ECO:0000313" key="2">
    <source>
        <dbReference type="EMBL" id="KLO07198.1"/>
    </source>
</evidence>
<dbReference type="AlphaFoldDB" id="A0A0H2RCG9"/>